<dbReference type="Proteomes" id="UP000832041">
    <property type="component" value="Chromosome"/>
</dbReference>
<gene>
    <name evidence="2" type="ORF">FOF52_20230</name>
</gene>
<feature type="compositionally biased region" description="Low complexity" evidence="1">
    <location>
        <begin position="42"/>
        <end position="60"/>
    </location>
</feature>
<keyword evidence="3" id="KW-1185">Reference proteome</keyword>
<name>A0ABY4L9N9_THEAE</name>
<evidence type="ECO:0000313" key="2">
    <source>
        <dbReference type="EMBL" id="UPT22983.1"/>
    </source>
</evidence>
<protein>
    <submittedName>
        <fullName evidence="2">Uncharacterized protein</fullName>
    </submittedName>
</protein>
<feature type="region of interest" description="Disordered" evidence="1">
    <location>
        <begin position="23"/>
        <end position="61"/>
    </location>
</feature>
<sequence length="128" mass="14236">MRTLLGVCALALRMIRPSRGLHRVSRRDQWEWSAPSGDGQRPRPAAARRTSPAAPSRVRPYAARVPLATALPPRPDLPWAPRVPAEDSLPQPAMIRPYLLAHEERERARARAARVQRPGSDLLMAEAS</sequence>
<proteinExistence type="predicted"/>
<evidence type="ECO:0000313" key="3">
    <source>
        <dbReference type="Proteomes" id="UP000832041"/>
    </source>
</evidence>
<dbReference type="EMBL" id="CP051627">
    <property type="protein sequence ID" value="UPT22983.1"/>
    <property type="molecule type" value="Genomic_DNA"/>
</dbReference>
<reference evidence="2 3" key="1">
    <citation type="submission" date="2020-04" db="EMBL/GenBank/DDBJ databases">
        <title>Thermobifida alba genome sequencing and assembly.</title>
        <authorList>
            <person name="Luzics S."/>
            <person name="Horvath B."/>
            <person name="Nagy I."/>
            <person name="Toth A."/>
            <person name="Nagy I."/>
            <person name="Kukolya J."/>
        </authorList>
    </citation>
    <scope>NUCLEOTIDE SEQUENCE [LARGE SCALE GENOMIC DNA]</scope>
    <source>
        <strain evidence="2 3">DSM 43795</strain>
    </source>
</reference>
<accession>A0ABY4L9N9</accession>
<dbReference type="RefSeq" id="WP_157080030.1">
    <property type="nucleotide sequence ID" value="NZ_BAABEB010000011.1"/>
</dbReference>
<evidence type="ECO:0000256" key="1">
    <source>
        <dbReference type="SAM" id="MobiDB-lite"/>
    </source>
</evidence>
<organism evidence="2 3">
    <name type="scientific">Thermobifida alba</name>
    <name type="common">Thermomonospora alba</name>
    <dbReference type="NCBI Taxonomy" id="53522"/>
    <lineage>
        <taxon>Bacteria</taxon>
        <taxon>Bacillati</taxon>
        <taxon>Actinomycetota</taxon>
        <taxon>Actinomycetes</taxon>
        <taxon>Streptosporangiales</taxon>
        <taxon>Nocardiopsidaceae</taxon>
        <taxon>Thermobifida</taxon>
    </lineage>
</organism>